<keyword evidence="3 4" id="KW-0448">Lipopolysaccharide biosynthesis</keyword>
<dbReference type="InterPro" id="IPR003329">
    <property type="entry name" value="Cytidylyl_trans"/>
</dbReference>
<evidence type="ECO:0000256" key="3">
    <source>
        <dbReference type="ARBA" id="ARBA00022985"/>
    </source>
</evidence>
<keyword evidence="1 4" id="KW-0808">Transferase</keyword>
<protein>
    <recommendedName>
        <fullName evidence="4">3-deoxy-manno-octulosonate cytidylyltransferase</fullName>
        <ecNumber evidence="4">2.7.7.38</ecNumber>
    </recommendedName>
    <alternativeName>
        <fullName evidence="4">CMP-2-keto-3-deoxyoctulosonic acid synthase</fullName>
        <shortName evidence="4">CKS</shortName>
        <shortName evidence="4">CMP-KDO synthase</shortName>
    </alternativeName>
</protein>
<comment type="catalytic activity">
    <reaction evidence="4">
        <text>3-deoxy-alpha-D-manno-oct-2-ulosonate + CTP = CMP-3-deoxy-beta-D-manno-octulosonate + diphosphate</text>
        <dbReference type="Rhea" id="RHEA:23448"/>
        <dbReference type="ChEBI" id="CHEBI:33019"/>
        <dbReference type="ChEBI" id="CHEBI:37563"/>
        <dbReference type="ChEBI" id="CHEBI:85986"/>
        <dbReference type="ChEBI" id="CHEBI:85987"/>
        <dbReference type="EC" id="2.7.7.38"/>
    </reaction>
</comment>
<keyword evidence="4" id="KW-0963">Cytoplasm</keyword>
<evidence type="ECO:0000256" key="1">
    <source>
        <dbReference type="ARBA" id="ARBA00022679"/>
    </source>
</evidence>
<keyword evidence="6" id="KW-1185">Reference proteome</keyword>
<name>A0A7X5JAH1_9HYPH</name>
<proteinExistence type="inferred from homology"/>
<dbReference type="UniPathway" id="UPA00358">
    <property type="reaction ID" value="UER00476"/>
</dbReference>
<evidence type="ECO:0000313" key="6">
    <source>
        <dbReference type="Proteomes" id="UP000586722"/>
    </source>
</evidence>
<dbReference type="HAMAP" id="MF_00057">
    <property type="entry name" value="KdsB"/>
    <property type="match status" value="1"/>
</dbReference>
<dbReference type="Proteomes" id="UP000586722">
    <property type="component" value="Unassembled WGS sequence"/>
</dbReference>
<dbReference type="GO" id="GO:0008690">
    <property type="term" value="F:3-deoxy-manno-octulosonate cytidylyltransferase activity"/>
    <property type="evidence" value="ECO:0007669"/>
    <property type="project" value="UniProtKB-UniRule"/>
</dbReference>
<dbReference type="EC" id="2.7.7.38" evidence="4"/>
<dbReference type="EMBL" id="JAABLQ010000003">
    <property type="protein sequence ID" value="NBN80007.1"/>
    <property type="molecule type" value="Genomic_DNA"/>
</dbReference>
<dbReference type="InterPro" id="IPR029044">
    <property type="entry name" value="Nucleotide-diphossugar_trans"/>
</dbReference>
<dbReference type="Gene3D" id="3.90.550.10">
    <property type="entry name" value="Spore Coat Polysaccharide Biosynthesis Protein SpsA, Chain A"/>
    <property type="match status" value="1"/>
</dbReference>
<evidence type="ECO:0000313" key="5">
    <source>
        <dbReference type="EMBL" id="NBN80007.1"/>
    </source>
</evidence>
<dbReference type="AlphaFoldDB" id="A0A7X5JAH1"/>
<comment type="pathway">
    <text evidence="4">Nucleotide-sugar biosynthesis; CMP-3-deoxy-D-manno-octulosonate biosynthesis; CMP-3-deoxy-D-manno-octulosonate from 3-deoxy-D-manno-octulosonate and CTP: step 1/1.</text>
</comment>
<dbReference type="NCBIfam" id="TIGR00466">
    <property type="entry name" value="kdsB"/>
    <property type="match status" value="1"/>
</dbReference>
<dbReference type="PANTHER" id="PTHR42866">
    <property type="entry name" value="3-DEOXY-MANNO-OCTULOSONATE CYTIDYLYLTRANSFERASE"/>
    <property type="match status" value="1"/>
</dbReference>
<dbReference type="SUPFAM" id="SSF53448">
    <property type="entry name" value="Nucleotide-diphospho-sugar transferases"/>
    <property type="match status" value="1"/>
</dbReference>
<organism evidence="5 6">
    <name type="scientific">Pannonibacter tanglangensis</name>
    <dbReference type="NCBI Taxonomy" id="2750084"/>
    <lineage>
        <taxon>Bacteria</taxon>
        <taxon>Pseudomonadati</taxon>
        <taxon>Pseudomonadota</taxon>
        <taxon>Alphaproteobacteria</taxon>
        <taxon>Hyphomicrobiales</taxon>
        <taxon>Stappiaceae</taxon>
        <taxon>Pannonibacter</taxon>
    </lineage>
</organism>
<accession>A0A7X5JAH1</accession>
<dbReference type="NCBIfam" id="NF003948">
    <property type="entry name" value="PRK05450.1-1"/>
    <property type="match status" value="1"/>
</dbReference>
<evidence type="ECO:0000256" key="2">
    <source>
        <dbReference type="ARBA" id="ARBA00022695"/>
    </source>
</evidence>
<dbReference type="InterPro" id="IPR004528">
    <property type="entry name" value="KdsB"/>
</dbReference>
<dbReference type="GO" id="GO:0009103">
    <property type="term" value="P:lipopolysaccharide biosynthetic process"/>
    <property type="evidence" value="ECO:0007669"/>
    <property type="project" value="UniProtKB-UniRule"/>
</dbReference>
<keyword evidence="2 4" id="KW-0548">Nucleotidyltransferase</keyword>
<comment type="subcellular location">
    <subcellularLocation>
        <location evidence="4">Cytoplasm</location>
    </subcellularLocation>
</comment>
<gene>
    <name evidence="4" type="primary">kdsB</name>
    <name evidence="5" type="ORF">GWI72_17150</name>
</gene>
<dbReference type="GO" id="GO:0033468">
    <property type="term" value="P:CMP-keto-3-deoxy-D-manno-octulosonic acid biosynthetic process"/>
    <property type="evidence" value="ECO:0007669"/>
    <property type="project" value="UniProtKB-UniRule"/>
</dbReference>
<evidence type="ECO:0000256" key="4">
    <source>
        <dbReference type="HAMAP-Rule" id="MF_00057"/>
    </source>
</evidence>
<dbReference type="Pfam" id="PF02348">
    <property type="entry name" value="CTP_transf_3"/>
    <property type="match status" value="1"/>
</dbReference>
<comment type="caution">
    <text evidence="5">The sequence shown here is derived from an EMBL/GenBank/DDBJ whole genome shotgun (WGS) entry which is preliminary data.</text>
</comment>
<reference evidence="6" key="1">
    <citation type="submission" date="2020-01" db="EMBL/GenBank/DDBJ databases">
        <authorList>
            <person name="Fang Y."/>
            <person name="Sun R."/>
            <person name="Nie L."/>
            <person name="He J."/>
            <person name="Hao L."/>
            <person name="Wang L."/>
            <person name="Su S."/>
            <person name="Lv E."/>
            <person name="Zhang Z."/>
            <person name="Xie R."/>
            <person name="Liu H."/>
        </authorList>
    </citation>
    <scope>NUCLEOTIDE SEQUENCE [LARGE SCALE GENOMIC DNA]</scope>
    <source>
        <strain evidence="6">XCT-53</strain>
    </source>
</reference>
<dbReference type="GO" id="GO:0005829">
    <property type="term" value="C:cytosol"/>
    <property type="evidence" value="ECO:0007669"/>
    <property type="project" value="TreeGrafter"/>
</dbReference>
<comment type="similarity">
    <text evidence="4">Belongs to the KdsB family.</text>
</comment>
<dbReference type="NCBIfam" id="NF003952">
    <property type="entry name" value="PRK05450.1-5"/>
    <property type="match status" value="1"/>
</dbReference>
<sequence length="259" mass="27812">MLFVAGGRSSAPEPVVTSALVVIPSRMAATRLPQKPLADIAGKPMIVRVLEQALAADIGPVTVACDDLRILEAVRDHGGAAVMTRPDHESGSDRIHEAAELIDPDGRHDVILNLQGDVPLIAPEAIRAAFAPLADPAVDIGTIMTEIRDEADKVDPSFVKAIASPLSGARHRALYFTRATAPTGPGPLYQHIGVYAYRRKALSTFVTLAPSPLEKREKLEQLRALEAGMRIDISLIDSAPMDVNTPQDLERVRKVFASL</sequence>
<dbReference type="PANTHER" id="PTHR42866:SF2">
    <property type="entry name" value="3-DEOXY-MANNO-OCTULOSONATE CYTIDYLYLTRANSFERASE, MITOCHONDRIAL"/>
    <property type="match status" value="1"/>
</dbReference>
<comment type="function">
    <text evidence="4">Activates KDO (a required 8-carbon sugar) for incorporation into bacterial lipopolysaccharide in Gram-negative bacteria.</text>
</comment>
<dbReference type="CDD" id="cd02517">
    <property type="entry name" value="CMP-KDO-Synthetase"/>
    <property type="match status" value="1"/>
</dbReference>